<dbReference type="EMBL" id="JADCNL010000001">
    <property type="protein sequence ID" value="KAG0498521.1"/>
    <property type="molecule type" value="Genomic_DNA"/>
</dbReference>
<dbReference type="InterPro" id="IPR008889">
    <property type="entry name" value="VQ"/>
</dbReference>
<dbReference type="Proteomes" id="UP000639772">
    <property type="component" value="Chromosome 1"/>
</dbReference>
<evidence type="ECO:0000256" key="1">
    <source>
        <dbReference type="SAM" id="MobiDB-lite"/>
    </source>
</evidence>
<comment type="caution">
    <text evidence="3">The sequence shown here is derived from an EMBL/GenBank/DDBJ whole genome shotgun (WGS) entry which is preliminary data.</text>
</comment>
<dbReference type="InterPro" id="IPR039607">
    <property type="entry name" value="VQ_8/17/18/20/21/25"/>
</dbReference>
<dbReference type="Pfam" id="PF05678">
    <property type="entry name" value="VQ"/>
    <property type="match status" value="1"/>
</dbReference>
<feature type="domain" description="VQ" evidence="2">
    <location>
        <begin position="59"/>
        <end position="85"/>
    </location>
</feature>
<evidence type="ECO:0000259" key="2">
    <source>
        <dbReference type="Pfam" id="PF05678"/>
    </source>
</evidence>
<evidence type="ECO:0000313" key="3">
    <source>
        <dbReference type="EMBL" id="KAG0498521.1"/>
    </source>
</evidence>
<dbReference type="GO" id="GO:0005634">
    <property type="term" value="C:nucleus"/>
    <property type="evidence" value="ECO:0007669"/>
    <property type="project" value="TreeGrafter"/>
</dbReference>
<dbReference type="EMBL" id="JADCNM010000001">
    <property type="protein sequence ID" value="KAG0502751.1"/>
    <property type="molecule type" value="Genomic_DNA"/>
</dbReference>
<dbReference type="OrthoDB" id="695631at2759"/>
<organism evidence="3 5">
    <name type="scientific">Vanilla planifolia</name>
    <name type="common">Vanilla</name>
    <dbReference type="NCBI Taxonomy" id="51239"/>
    <lineage>
        <taxon>Eukaryota</taxon>
        <taxon>Viridiplantae</taxon>
        <taxon>Streptophyta</taxon>
        <taxon>Embryophyta</taxon>
        <taxon>Tracheophyta</taxon>
        <taxon>Spermatophyta</taxon>
        <taxon>Magnoliopsida</taxon>
        <taxon>Liliopsida</taxon>
        <taxon>Asparagales</taxon>
        <taxon>Orchidaceae</taxon>
        <taxon>Vanilloideae</taxon>
        <taxon>Vanilleae</taxon>
        <taxon>Vanilla</taxon>
    </lineage>
</organism>
<feature type="region of interest" description="Disordered" evidence="1">
    <location>
        <begin position="1"/>
        <end position="53"/>
    </location>
</feature>
<evidence type="ECO:0000313" key="4">
    <source>
        <dbReference type="EMBL" id="KAG0502751.1"/>
    </source>
</evidence>
<reference evidence="5 6" key="1">
    <citation type="journal article" date="2020" name="Nat. Food">
        <title>A phased Vanilla planifolia genome enables genetic improvement of flavour and production.</title>
        <authorList>
            <person name="Hasing T."/>
            <person name="Tang H."/>
            <person name="Brym M."/>
            <person name="Khazi F."/>
            <person name="Huang T."/>
            <person name="Chambers A.H."/>
        </authorList>
    </citation>
    <scope>NUCLEOTIDE SEQUENCE [LARGE SCALE GENOMIC DNA]</scope>
    <source>
        <tissue evidence="3">Leaf</tissue>
    </source>
</reference>
<evidence type="ECO:0000313" key="6">
    <source>
        <dbReference type="Proteomes" id="UP000639772"/>
    </source>
</evidence>
<dbReference type="Proteomes" id="UP000636800">
    <property type="component" value="Chromosome 1"/>
</dbReference>
<name>A0A835VJ73_VANPL</name>
<proteinExistence type="predicted"/>
<protein>
    <recommendedName>
        <fullName evidence="2">VQ domain-containing protein</fullName>
    </recommendedName>
</protein>
<sequence length="183" mass="19981">MDLFEQGRGRPSARRGIQLQGPRPTPSVSKDSHKIKKPSSQPDATKPPLQRRPPVIIYTVSPKIIHTKPNEFMSLVQRLTGWSSPADSSGCDSRRLNQNLNAEQKSKEGEADELRRLVGGGTLPGFLSSTSAQPISPSFFSPTAAVDINQLNFFQELNPGLHGGKSMVDNGYMAGPCNFFFSL</sequence>
<dbReference type="PANTHER" id="PTHR33143:SF6">
    <property type="entry name" value="OS08G0102900 PROTEIN"/>
    <property type="match status" value="1"/>
</dbReference>
<dbReference type="PANTHER" id="PTHR33143">
    <property type="entry name" value="F16F4.1 PROTEIN-RELATED"/>
    <property type="match status" value="1"/>
</dbReference>
<accession>A0A835VJ73</accession>
<evidence type="ECO:0000313" key="5">
    <source>
        <dbReference type="Proteomes" id="UP000636800"/>
    </source>
</evidence>
<gene>
    <name evidence="4" type="ORF">HPP92_002823</name>
    <name evidence="3" type="ORF">HPP92_003212</name>
</gene>
<dbReference type="AlphaFoldDB" id="A0A835VJ73"/>
<keyword evidence="5" id="KW-1185">Reference proteome</keyword>